<dbReference type="HOGENOM" id="CLU_1975815_0_0_1"/>
<evidence type="ECO:0000313" key="3">
    <source>
        <dbReference type="Proteomes" id="UP000053647"/>
    </source>
</evidence>
<protein>
    <recommendedName>
        <fullName evidence="1">Peptidase A1 domain-containing protein</fullName>
    </recommendedName>
</protein>
<sequence length="127" mass="13461">TGQTLGAASQYSSGLAISQFPADGLMGMAFQSISDYNASPVFQTLVSEGQTDQSVFAFKLESYQNHEISYCILESMQSEIGGQAEGTHALVEATWDLSASRLTLLSGLVSPERLEMAIGVPNFCLGG</sequence>
<evidence type="ECO:0000259" key="1">
    <source>
        <dbReference type="Pfam" id="PF00026"/>
    </source>
</evidence>
<evidence type="ECO:0000313" key="2">
    <source>
        <dbReference type="EMBL" id="KIJ14863.1"/>
    </source>
</evidence>
<dbReference type="InterPro" id="IPR021109">
    <property type="entry name" value="Peptidase_aspartic_dom_sf"/>
</dbReference>
<reference evidence="3" key="2">
    <citation type="submission" date="2015-01" db="EMBL/GenBank/DDBJ databases">
        <title>Evolutionary Origins and Diversification of the Mycorrhizal Mutualists.</title>
        <authorList>
            <consortium name="DOE Joint Genome Institute"/>
            <consortium name="Mycorrhizal Genomics Consortium"/>
            <person name="Kohler A."/>
            <person name="Kuo A."/>
            <person name="Nagy L.G."/>
            <person name="Floudas D."/>
            <person name="Copeland A."/>
            <person name="Barry K.W."/>
            <person name="Cichocki N."/>
            <person name="Veneault-Fourrey C."/>
            <person name="LaButti K."/>
            <person name="Lindquist E.A."/>
            <person name="Lipzen A."/>
            <person name="Lundell T."/>
            <person name="Morin E."/>
            <person name="Murat C."/>
            <person name="Riley R."/>
            <person name="Ohm R."/>
            <person name="Sun H."/>
            <person name="Tunlid A."/>
            <person name="Henrissat B."/>
            <person name="Grigoriev I.V."/>
            <person name="Hibbett D.S."/>
            <person name="Martin F."/>
        </authorList>
    </citation>
    <scope>NUCLEOTIDE SEQUENCE [LARGE SCALE GENOMIC DNA]</scope>
    <source>
        <strain evidence="3">ATCC 200175</strain>
    </source>
</reference>
<organism evidence="2 3">
    <name type="scientific">Paxillus involutus ATCC 200175</name>
    <dbReference type="NCBI Taxonomy" id="664439"/>
    <lineage>
        <taxon>Eukaryota</taxon>
        <taxon>Fungi</taxon>
        <taxon>Dikarya</taxon>
        <taxon>Basidiomycota</taxon>
        <taxon>Agaricomycotina</taxon>
        <taxon>Agaricomycetes</taxon>
        <taxon>Agaricomycetidae</taxon>
        <taxon>Boletales</taxon>
        <taxon>Paxilineae</taxon>
        <taxon>Paxillaceae</taxon>
        <taxon>Paxillus</taxon>
    </lineage>
</organism>
<feature type="domain" description="Peptidase A1" evidence="1">
    <location>
        <begin position="1"/>
        <end position="105"/>
    </location>
</feature>
<dbReference type="AlphaFoldDB" id="A0A0C9TX66"/>
<dbReference type="Proteomes" id="UP000053647">
    <property type="component" value="Unassembled WGS sequence"/>
</dbReference>
<dbReference type="Gene3D" id="2.40.70.10">
    <property type="entry name" value="Acid Proteases"/>
    <property type="match status" value="1"/>
</dbReference>
<dbReference type="SUPFAM" id="SSF50630">
    <property type="entry name" value="Acid proteases"/>
    <property type="match status" value="1"/>
</dbReference>
<dbReference type="EMBL" id="KN819340">
    <property type="protein sequence ID" value="KIJ14863.1"/>
    <property type="molecule type" value="Genomic_DNA"/>
</dbReference>
<dbReference type="InterPro" id="IPR033121">
    <property type="entry name" value="PEPTIDASE_A1"/>
</dbReference>
<feature type="non-terminal residue" evidence="2">
    <location>
        <position position="1"/>
    </location>
</feature>
<dbReference type="OrthoDB" id="15189at2759"/>
<name>A0A0C9TX66_PAXIN</name>
<reference evidence="2 3" key="1">
    <citation type="submission" date="2014-06" db="EMBL/GenBank/DDBJ databases">
        <authorList>
            <consortium name="DOE Joint Genome Institute"/>
            <person name="Kuo A."/>
            <person name="Kohler A."/>
            <person name="Nagy L.G."/>
            <person name="Floudas D."/>
            <person name="Copeland A."/>
            <person name="Barry K.W."/>
            <person name="Cichocki N."/>
            <person name="Veneault-Fourrey C."/>
            <person name="LaButti K."/>
            <person name="Lindquist E.A."/>
            <person name="Lipzen A."/>
            <person name="Lundell T."/>
            <person name="Morin E."/>
            <person name="Murat C."/>
            <person name="Sun H."/>
            <person name="Tunlid A."/>
            <person name="Henrissat B."/>
            <person name="Grigoriev I.V."/>
            <person name="Hibbett D.S."/>
            <person name="Martin F."/>
            <person name="Nordberg H.P."/>
            <person name="Cantor M.N."/>
            <person name="Hua S.X."/>
        </authorList>
    </citation>
    <scope>NUCLEOTIDE SEQUENCE [LARGE SCALE GENOMIC DNA]</scope>
    <source>
        <strain evidence="2 3">ATCC 200175</strain>
    </source>
</reference>
<proteinExistence type="predicted"/>
<gene>
    <name evidence="2" type="ORF">PAXINDRAFT_78350</name>
</gene>
<accession>A0A0C9TX66</accession>
<dbReference type="Pfam" id="PF00026">
    <property type="entry name" value="Asp"/>
    <property type="match status" value="1"/>
</dbReference>
<keyword evidence="3" id="KW-1185">Reference proteome</keyword>